<dbReference type="InterPro" id="IPR036691">
    <property type="entry name" value="Endo/exonu/phosph_ase_sf"/>
</dbReference>
<protein>
    <submittedName>
        <fullName evidence="3">Endonuclease/exonuclease/phosphatase</fullName>
    </submittedName>
</protein>
<keyword evidence="1" id="KW-1133">Transmembrane helix</keyword>
<keyword evidence="3" id="KW-0255">Endonuclease</keyword>
<evidence type="ECO:0000259" key="2">
    <source>
        <dbReference type="SMART" id="SM00128"/>
    </source>
</evidence>
<keyword evidence="3" id="KW-0378">Hydrolase</keyword>
<gene>
    <name evidence="3" type="ORF">B9Z19DRAFT_1064366</name>
</gene>
<accession>A0A2T6ZUY0</accession>
<evidence type="ECO:0000256" key="1">
    <source>
        <dbReference type="SAM" id="Phobius"/>
    </source>
</evidence>
<proteinExistence type="predicted"/>
<keyword evidence="1" id="KW-0812">Transmembrane</keyword>
<dbReference type="GO" id="GO:0004439">
    <property type="term" value="F:phosphatidylinositol-4,5-bisphosphate 5-phosphatase activity"/>
    <property type="evidence" value="ECO:0007669"/>
    <property type="project" value="TreeGrafter"/>
</dbReference>
<dbReference type="GO" id="GO:0046856">
    <property type="term" value="P:phosphatidylinositol dephosphorylation"/>
    <property type="evidence" value="ECO:0007669"/>
    <property type="project" value="InterPro"/>
</dbReference>
<evidence type="ECO:0000313" key="4">
    <source>
        <dbReference type="Proteomes" id="UP000244722"/>
    </source>
</evidence>
<keyword evidence="4" id="KW-1185">Reference proteome</keyword>
<dbReference type="STRING" id="42251.A0A2T6ZUY0"/>
<keyword evidence="3" id="KW-0540">Nuclease</keyword>
<dbReference type="OrthoDB" id="62798at2759"/>
<keyword evidence="1" id="KW-0472">Membrane</keyword>
<dbReference type="GO" id="GO:0004519">
    <property type="term" value="F:endonuclease activity"/>
    <property type="evidence" value="ECO:0007669"/>
    <property type="project" value="UniProtKB-KW"/>
</dbReference>
<sequence>MMGDKIHLYLITFNCALLHHDVATLSSHLLSGLESPSLKPDLIILSLQEIAPLHTAFLGGPALAGYFETFSTAVRTATRKQLDEDYALVARSNVGTMGIMVFARSPARVIEIRYAGVGVGLWEVGSKGGVGVKVYYNVMDEDTNGDSDEKTVEINFLAVHLAPDEKNVRLRNENWGSIVRGLVFNIVGRGDAAPEIGSSSAESLISSQPDIASYSGLYSPTAHLFVLGDLNYRTADSRPVGPEFIIFPQPDDPPSSNKHYSNLLEHDQLTPQRKANKTLHGLEEAPITFPPTYKYHISKTSPDDHSWNWAPLRWPSWTDRILYLPSESLQVHKYTSIQEIRSSDHRPVAAHISIPAEPLKASDGWRVRPPYQPDVKGWRPARDAAKRREVVVGYLIYFFGTWAGWGTLAVVIAGGLGGWWVLKELIVRGV</sequence>
<dbReference type="InterPro" id="IPR046985">
    <property type="entry name" value="IP5"/>
</dbReference>
<dbReference type="Pfam" id="PF22669">
    <property type="entry name" value="Exo_endo_phos2"/>
    <property type="match status" value="1"/>
</dbReference>
<dbReference type="PANTHER" id="PTHR11200">
    <property type="entry name" value="INOSITOL 5-PHOSPHATASE"/>
    <property type="match status" value="1"/>
</dbReference>
<dbReference type="GO" id="GO:0004527">
    <property type="term" value="F:exonuclease activity"/>
    <property type="evidence" value="ECO:0007669"/>
    <property type="project" value="UniProtKB-KW"/>
</dbReference>
<feature type="transmembrane region" description="Helical" evidence="1">
    <location>
        <begin position="394"/>
        <end position="422"/>
    </location>
</feature>
<evidence type="ECO:0000313" key="3">
    <source>
        <dbReference type="EMBL" id="PUU79300.1"/>
    </source>
</evidence>
<reference evidence="3 4" key="1">
    <citation type="submission" date="2017-04" db="EMBL/GenBank/DDBJ databases">
        <title>Draft genome sequence of Tuber borchii Vittad., a whitish edible truffle.</title>
        <authorList>
            <consortium name="DOE Joint Genome Institute"/>
            <person name="Murat C."/>
            <person name="Kuo A."/>
            <person name="Barry K.W."/>
            <person name="Clum A."/>
            <person name="Dockter R.B."/>
            <person name="Fauchery L."/>
            <person name="Iotti M."/>
            <person name="Kohler A."/>
            <person name="Labutti K."/>
            <person name="Lindquist E.A."/>
            <person name="Lipzen A."/>
            <person name="Ohm R.A."/>
            <person name="Wang M."/>
            <person name="Grigoriev I.V."/>
            <person name="Zambonelli A."/>
            <person name="Martin F.M."/>
        </authorList>
    </citation>
    <scope>NUCLEOTIDE SEQUENCE [LARGE SCALE GENOMIC DNA]</scope>
    <source>
        <strain evidence="3 4">Tbo3840</strain>
    </source>
</reference>
<dbReference type="EMBL" id="NESQ01000095">
    <property type="protein sequence ID" value="PUU79300.1"/>
    <property type="molecule type" value="Genomic_DNA"/>
</dbReference>
<dbReference type="InterPro" id="IPR000300">
    <property type="entry name" value="IPPc"/>
</dbReference>
<organism evidence="3 4">
    <name type="scientific">Tuber borchii</name>
    <name type="common">White truffle</name>
    <dbReference type="NCBI Taxonomy" id="42251"/>
    <lineage>
        <taxon>Eukaryota</taxon>
        <taxon>Fungi</taxon>
        <taxon>Dikarya</taxon>
        <taxon>Ascomycota</taxon>
        <taxon>Pezizomycotina</taxon>
        <taxon>Pezizomycetes</taxon>
        <taxon>Pezizales</taxon>
        <taxon>Tuberaceae</taxon>
        <taxon>Tuber</taxon>
    </lineage>
</organism>
<dbReference type="Gene3D" id="3.60.10.10">
    <property type="entry name" value="Endonuclease/exonuclease/phosphatase"/>
    <property type="match status" value="1"/>
</dbReference>
<dbReference type="AlphaFoldDB" id="A0A2T6ZUY0"/>
<dbReference type="Proteomes" id="UP000244722">
    <property type="component" value="Unassembled WGS sequence"/>
</dbReference>
<dbReference type="SMART" id="SM00128">
    <property type="entry name" value="IPPc"/>
    <property type="match status" value="1"/>
</dbReference>
<name>A0A2T6ZUY0_TUBBO</name>
<dbReference type="PANTHER" id="PTHR11200:SF286">
    <property type="entry name" value="5-PHOSPHATASE, PUTATIVE (AFU_ORTHOLOGUE AFUA_5G07600)-RELATED"/>
    <property type="match status" value="1"/>
</dbReference>
<feature type="domain" description="Inositol polyphosphate-related phosphatase" evidence="2">
    <location>
        <begin position="4"/>
        <end position="360"/>
    </location>
</feature>
<dbReference type="SUPFAM" id="SSF56219">
    <property type="entry name" value="DNase I-like"/>
    <property type="match status" value="1"/>
</dbReference>
<comment type="caution">
    <text evidence="3">The sequence shown here is derived from an EMBL/GenBank/DDBJ whole genome shotgun (WGS) entry which is preliminary data.</text>
</comment>
<keyword evidence="3" id="KW-0269">Exonuclease</keyword>